<dbReference type="InterPro" id="IPR011333">
    <property type="entry name" value="SKP1/BTB/POZ_sf"/>
</dbReference>
<proteinExistence type="predicted"/>
<feature type="domain" description="BTB" evidence="1">
    <location>
        <begin position="13"/>
        <end position="80"/>
    </location>
</feature>
<evidence type="ECO:0000313" key="3">
    <source>
        <dbReference type="Proteomes" id="UP000824998"/>
    </source>
</evidence>
<dbReference type="PANTHER" id="PTHR47843:SF5">
    <property type="entry name" value="BTB_POZ DOMAIN PROTEIN"/>
    <property type="match status" value="1"/>
</dbReference>
<protein>
    <recommendedName>
        <fullName evidence="1">BTB domain-containing protein</fullName>
    </recommendedName>
</protein>
<dbReference type="PANTHER" id="PTHR47843">
    <property type="entry name" value="BTB DOMAIN-CONTAINING PROTEIN-RELATED"/>
    <property type="match status" value="1"/>
</dbReference>
<dbReference type="SUPFAM" id="SSF54695">
    <property type="entry name" value="POZ domain"/>
    <property type="match status" value="1"/>
</dbReference>
<dbReference type="InterPro" id="IPR000210">
    <property type="entry name" value="BTB/POZ_dom"/>
</dbReference>
<sequence>MKGLRAFCSGEYADLQLLCGGRALKAHRVVIGTQSKPLADRIESGSKEAKICTINLEDDKLPILKLLIEYFYTGNYRNPVLSGPLPANNGSLSEEIKIHEELYDMANKYEVPGLRHCITEKYKKYLDGSLQGFIASLEEIRDPRHPMHGIRAVAIGFAMQNYLRLRT</sequence>
<dbReference type="SMART" id="SM00225">
    <property type="entry name" value="BTB"/>
    <property type="match status" value="1"/>
</dbReference>
<reference evidence="2" key="1">
    <citation type="journal article" date="2021" name="IMA Fungus">
        <title>Genomic characterization of three marine fungi, including Emericellopsis atlantica sp. nov. with signatures of a generalist lifestyle and marine biomass degradation.</title>
        <authorList>
            <person name="Hagestad O.C."/>
            <person name="Hou L."/>
            <person name="Andersen J.H."/>
            <person name="Hansen E.H."/>
            <person name="Altermark B."/>
            <person name="Li C."/>
            <person name="Kuhnert E."/>
            <person name="Cox R.J."/>
            <person name="Crous P.W."/>
            <person name="Spatafora J.W."/>
            <person name="Lail K."/>
            <person name="Amirebrahimi M."/>
            <person name="Lipzen A."/>
            <person name="Pangilinan J."/>
            <person name="Andreopoulos W."/>
            <person name="Hayes R.D."/>
            <person name="Ng V."/>
            <person name="Grigoriev I.V."/>
            <person name="Jackson S.A."/>
            <person name="Sutton T.D.S."/>
            <person name="Dobson A.D.W."/>
            <person name="Rama T."/>
        </authorList>
    </citation>
    <scope>NUCLEOTIDE SEQUENCE</scope>
    <source>
        <strain evidence="2">TRa018bII</strain>
    </source>
</reference>
<dbReference type="PROSITE" id="PS50097">
    <property type="entry name" value="BTB"/>
    <property type="match status" value="1"/>
</dbReference>
<dbReference type="Gene3D" id="3.30.710.10">
    <property type="entry name" value="Potassium Channel Kv1.1, Chain A"/>
    <property type="match status" value="1"/>
</dbReference>
<dbReference type="CDD" id="cd18186">
    <property type="entry name" value="BTB_POZ_ZBTB_KLHL-like"/>
    <property type="match status" value="1"/>
</dbReference>
<dbReference type="AlphaFoldDB" id="A0A9P7YRS6"/>
<name>A0A9P7YRS6_9HELO</name>
<dbReference type="Pfam" id="PF00651">
    <property type="entry name" value="BTB"/>
    <property type="match status" value="1"/>
</dbReference>
<evidence type="ECO:0000259" key="1">
    <source>
        <dbReference type="PROSITE" id="PS50097"/>
    </source>
</evidence>
<dbReference type="OrthoDB" id="6359816at2759"/>
<accession>A0A9P7YRS6</accession>
<evidence type="ECO:0000313" key="2">
    <source>
        <dbReference type="EMBL" id="KAG9238763.1"/>
    </source>
</evidence>
<organism evidence="2 3">
    <name type="scientific">Amylocarpus encephaloides</name>
    <dbReference type="NCBI Taxonomy" id="45428"/>
    <lineage>
        <taxon>Eukaryota</taxon>
        <taxon>Fungi</taxon>
        <taxon>Dikarya</taxon>
        <taxon>Ascomycota</taxon>
        <taxon>Pezizomycotina</taxon>
        <taxon>Leotiomycetes</taxon>
        <taxon>Helotiales</taxon>
        <taxon>Helotiales incertae sedis</taxon>
        <taxon>Amylocarpus</taxon>
    </lineage>
</organism>
<dbReference type="EMBL" id="MU251366">
    <property type="protein sequence ID" value="KAG9238763.1"/>
    <property type="molecule type" value="Genomic_DNA"/>
</dbReference>
<comment type="caution">
    <text evidence="2">The sequence shown here is derived from an EMBL/GenBank/DDBJ whole genome shotgun (WGS) entry which is preliminary data.</text>
</comment>
<gene>
    <name evidence="2" type="ORF">BJ875DRAFT_14595</name>
</gene>
<keyword evidence="3" id="KW-1185">Reference proteome</keyword>
<dbReference type="Proteomes" id="UP000824998">
    <property type="component" value="Unassembled WGS sequence"/>
</dbReference>